<accession>A0A1H0SPZ7</accession>
<dbReference type="Proteomes" id="UP000198597">
    <property type="component" value="Unassembled WGS sequence"/>
</dbReference>
<keyword evidence="3" id="KW-1185">Reference proteome</keyword>
<sequence length="137" mass="15968">MRNEKLEKSIKKLDKEILALKVASKYLSNKDEINEVKDTLNKKRQVLADALYLTDNQHYEECCNVIADMLNKELSEEEQRDLLYMIKEKFGRQAPNITKQSNGLNAWLKELAMEFEWVENDGTDWAVLVITGFGVRQ</sequence>
<dbReference type="AlphaFoldDB" id="A0A1H0SPZ7"/>
<name>A0A1H0SPZ7_9CLOT</name>
<dbReference type="EMBL" id="FNJM01000005">
    <property type="protein sequence ID" value="SDP43837.1"/>
    <property type="molecule type" value="Genomic_DNA"/>
</dbReference>
<dbReference type="EMBL" id="JACKWY010000006">
    <property type="protein sequence ID" value="MBB6715338.1"/>
    <property type="molecule type" value="Genomic_DNA"/>
</dbReference>
<dbReference type="RefSeq" id="WP_089969343.1">
    <property type="nucleotide sequence ID" value="NZ_CP071376.1"/>
</dbReference>
<reference evidence="1 4" key="2">
    <citation type="submission" date="2020-08" db="EMBL/GenBank/DDBJ databases">
        <title>Clostridia isolated from Swiss meat.</title>
        <authorList>
            <person name="Wambui J."/>
            <person name="Stevens M.J.A."/>
            <person name="Stephan R."/>
        </authorList>
    </citation>
    <scope>NUCLEOTIDE SEQUENCE [LARGE SCALE GENOMIC DNA]</scope>
    <source>
        <strain evidence="1 4">CM001</strain>
    </source>
</reference>
<evidence type="ECO:0000313" key="2">
    <source>
        <dbReference type="EMBL" id="SDP43837.1"/>
    </source>
</evidence>
<dbReference type="OrthoDB" id="1903559at2"/>
<evidence type="ECO:0000313" key="3">
    <source>
        <dbReference type="Proteomes" id="UP000198597"/>
    </source>
</evidence>
<gene>
    <name evidence="1" type="ORF">H7E68_11530</name>
    <name evidence="2" type="ORF">SAMN04488529_105168</name>
</gene>
<proteinExistence type="predicted"/>
<reference evidence="2 3" key="1">
    <citation type="submission" date="2016-10" db="EMBL/GenBank/DDBJ databases">
        <authorList>
            <person name="de Groot N.N."/>
        </authorList>
    </citation>
    <scope>NUCLEOTIDE SEQUENCE [LARGE SCALE GENOMIC DNA]</scope>
    <source>
        <strain evidence="2 3">DSM 12272</strain>
    </source>
</reference>
<evidence type="ECO:0000313" key="1">
    <source>
        <dbReference type="EMBL" id="MBB6715338.1"/>
    </source>
</evidence>
<dbReference type="Proteomes" id="UP000585258">
    <property type="component" value="Unassembled WGS sequence"/>
</dbReference>
<protein>
    <submittedName>
        <fullName evidence="2">Uncharacterized protein</fullName>
    </submittedName>
</protein>
<evidence type="ECO:0000313" key="4">
    <source>
        <dbReference type="Proteomes" id="UP000585258"/>
    </source>
</evidence>
<organism evidence="2 3">
    <name type="scientific">Clostridium gasigenes</name>
    <dbReference type="NCBI Taxonomy" id="94869"/>
    <lineage>
        <taxon>Bacteria</taxon>
        <taxon>Bacillati</taxon>
        <taxon>Bacillota</taxon>
        <taxon>Clostridia</taxon>
        <taxon>Eubacteriales</taxon>
        <taxon>Clostridiaceae</taxon>
        <taxon>Clostridium</taxon>
    </lineage>
</organism>
<dbReference type="GeneID" id="65308747"/>